<organism evidence="2 3">
    <name type="scientific">Friedmanniomyces simplex</name>
    <dbReference type="NCBI Taxonomy" id="329884"/>
    <lineage>
        <taxon>Eukaryota</taxon>
        <taxon>Fungi</taxon>
        <taxon>Dikarya</taxon>
        <taxon>Ascomycota</taxon>
        <taxon>Pezizomycotina</taxon>
        <taxon>Dothideomycetes</taxon>
        <taxon>Dothideomycetidae</taxon>
        <taxon>Mycosphaerellales</taxon>
        <taxon>Teratosphaeriaceae</taxon>
        <taxon>Friedmanniomyces</taxon>
    </lineage>
</organism>
<dbReference type="AlphaFoldDB" id="A0A4U0XZD6"/>
<comment type="caution">
    <text evidence="2">The sequence shown here is derived from an EMBL/GenBank/DDBJ whole genome shotgun (WGS) entry which is preliminary data.</text>
</comment>
<dbReference type="EMBL" id="NAJQ01000045">
    <property type="protein sequence ID" value="TKA81806.1"/>
    <property type="molecule type" value="Genomic_DNA"/>
</dbReference>
<accession>A0A4U0XZD6</accession>
<feature type="signal peptide" evidence="1">
    <location>
        <begin position="1"/>
        <end position="19"/>
    </location>
</feature>
<reference evidence="2 3" key="1">
    <citation type="submission" date="2017-03" db="EMBL/GenBank/DDBJ databases">
        <title>Genomes of endolithic fungi from Antarctica.</title>
        <authorList>
            <person name="Coleine C."/>
            <person name="Masonjones S."/>
            <person name="Stajich J.E."/>
        </authorList>
    </citation>
    <scope>NUCLEOTIDE SEQUENCE [LARGE SCALE GENOMIC DNA]</scope>
    <source>
        <strain evidence="2 3">CCFEE 5184</strain>
    </source>
</reference>
<name>A0A4U0XZD6_9PEZI</name>
<sequence>MKASTFAFLALAFLASTFGAPVPEPRAEANALGKCSPRPADGTVICRKEAEVQVMELESREPRCTCFSPACKECGGG</sequence>
<feature type="chain" id="PRO_5020985524" evidence="1">
    <location>
        <begin position="20"/>
        <end position="77"/>
    </location>
</feature>
<evidence type="ECO:0000256" key="1">
    <source>
        <dbReference type="SAM" id="SignalP"/>
    </source>
</evidence>
<dbReference type="Proteomes" id="UP000309340">
    <property type="component" value="Unassembled WGS sequence"/>
</dbReference>
<evidence type="ECO:0000313" key="3">
    <source>
        <dbReference type="Proteomes" id="UP000309340"/>
    </source>
</evidence>
<gene>
    <name evidence="2" type="ORF">B0A55_02164</name>
</gene>
<keyword evidence="1" id="KW-0732">Signal</keyword>
<evidence type="ECO:0000313" key="2">
    <source>
        <dbReference type="EMBL" id="TKA81806.1"/>
    </source>
</evidence>
<keyword evidence="3" id="KW-1185">Reference proteome</keyword>
<proteinExistence type="predicted"/>
<protein>
    <submittedName>
        <fullName evidence="2">Uncharacterized protein</fullName>
    </submittedName>
</protein>